<organism evidence="1 2">
    <name type="scientific">Hibiscus trionum</name>
    <name type="common">Flower of an hour</name>
    <dbReference type="NCBI Taxonomy" id="183268"/>
    <lineage>
        <taxon>Eukaryota</taxon>
        <taxon>Viridiplantae</taxon>
        <taxon>Streptophyta</taxon>
        <taxon>Embryophyta</taxon>
        <taxon>Tracheophyta</taxon>
        <taxon>Spermatophyta</taxon>
        <taxon>Magnoliopsida</taxon>
        <taxon>eudicotyledons</taxon>
        <taxon>Gunneridae</taxon>
        <taxon>Pentapetalae</taxon>
        <taxon>rosids</taxon>
        <taxon>malvids</taxon>
        <taxon>Malvales</taxon>
        <taxon>Malvaceae</taxon>
        <taxon>Malvoideae</taxon>
        <taxon>Hibiscus</taxon>
    </lineage>
</organism>
<evidence type="ECO:0000313" key="2">
    <source>
        <dbReference type="Proteomes" id="UP001165190"/>
    </source>
</evidence>
<sequence length="111" mass="12148">MSAEHLLLTVDDASGVMKFEIRHLRKVSDDEIRDSPSQESIGCGRSILNGINSTESAVGASASVDTVFLDGRDIVDFGVLGLRRKVGMLFQLPTLFQAKHPMAQRFLQLTS</sequence>
<dbReference type="EMBL" id="BSYR01000008">
    <property type="protein sequence ID" value="GMI70124.1"/>
    <property type="molecule type" value="Genomic_DNA"/>
</dbReference>
<evidence type="ECO:0000313" key="1">
    <source>
        <dbReference type="EMBL" id="GMI70124.1"/>
    </source>
</evidence>
<accession>A0A9W7H2Z0</accession>
<protein>
    <submittedName>
        <fullName evidence="1">Uncharacterized protein</fullName>
    </submittedName>
</protein>
<comment type="caution">
    <text evidence="1">The sequence shown here is derived from an EMBL/GenBank/DDBJ whole genome shotgun (WGS) entry which is preliminary data.</text>
</comment>
<name>A0A9W7H2Z0_HIBTR</name>
<keyword evidence="2" id="KW-1185">Reference proteome</keyword>
<proteinExistence type="predicted"/>
<dbReference type="OrthoDB" id="6593433at2759"/>
<gene>
    <name evidence="1" type="ORF">HRI_000681700</name>
</gene>
<dbReference type="AlphaFoldDB" id="A0A9W7H2Z0"/>
<dbReference type="Proteomes" id="UP001165190">
    <property type="component" value="Unassembled WGS sequence"/>
</dbReference>
<reference evidence="1" key="1">
    <citation type="submission" date="2023-05" db="EMBL/GenBank/DDBJ databases">
        <title>Genome and transcriptome analyses reveal genes involved in the formation of fine ridges on petal epidermal cells in Hibiscus trionum.</title>
        <authorList>
            <person name="Koshimizu S."/>
            <person name="Masuda S."/>
            <person name="Ishii T."/>
            <person name="Shirasu K."/>
            <person name="Hoshino A."/>
            <person name="Arita M."/>
        </authorList>
    </citation>
    <scope>NUCLEOTIDE SEQUENCE</scope>
    <source>
        <strain evidence="1">Hamamatsu line</strain>
    </source>
</reference>